<name>A0A9N8DF76_9STRA</name>
<dbReference type="Pfam" id="PF13450">
    <property type="entry name" value="NAD_binding_8"/>
    <property type="match status" value="1"/>
</dbReference>
<dbReference type="Proteomes" id="UP001153069">
    <property type="component" value="Unassembled WGS sequence"/>
</dbReference>
<evidence type="ECO:0000313" key="1">
    <source>
        <dbReference type="EMBL" id="CAB9499591.1"/>
    </source>
</evidence>
<reference evidence="1" key="1">
    <citation type="submission" date="2020-06" db="EMBL/GenBank/DDBJ databases">
        <authorList>
            <consortium name="Plant Systems Biology data submission"/>
        </authorList>
    </citation>
    <scope>NUCLEOTIDE SEQUENCE</scope>
    <source>
        <strain evidence="1">D6</strain>
    </source>
</reference>
<organism evidence="1 2">
    <name type="scientific">Seminavis robusta</name>
    <dbReference type="NCBI Taxonomy" id="568900"/>
    <lineage>
        <taxon>Eukaryota</taxon>
        <taxon>Sar</taxon>
        <taxon>Stramenopiles</taxon>
        <taxon>Ochrophyta</taxon>
        <taxon>Bacillariophyta</taxon>
        <taxon>Bacillariophyceae</taxon>
        <taxon>Bacillariophycidae</taxon>
        <taxon>Naviculales</taxon>
        <taxon>Naviculaceae</taxon>
        <taxon>Seminavis</taxon>
    </lineage>
</organism>
<dbReference type="InterPro" id="IPR050464">
    <property type="entry name" value="Zeta_carotene_desat/Oxidored"/>
</dbReference>
<dbReference type="InterPro" id="IPR036188">
    <property type="entry name" value="FAD/NAD-bd_sf"/>
</dbReference>
<dbReference type="EMBL" id="CAICTM010000063">
    <property type="protein sequence ID" value="CAB9499591.1"/>
    <property type="molecule type" value="Genomic_DNA"/>
</dbReference>
<dbReference type="GO" id="GO:0016491">
    <property type="term" value="F:oxidoreductase activity"/>
    <property type="evidence" value="ECO:0007669"/>
    <property type="project" value="TreeGrafter"/>
</dbReference>
<gene>
    <name evidence="1" type="ORF">SEMRO_64_G036420.1</name>
</gene>
<dbReference type="PANTHER" id="PTHR42923:SF20">
    <property type="entry name" value="FLAVIN-CONTAINING AMINE OXIDASEDEHYDROGENASE"/>
    <property type="match status" value="1"/>
</dbReference>
<sequence length="565" mass="63875">MTHSTFNRAAWSKGSGAVRVLQPKISAEESRYYPDNMTADTTSSNKKRIAIVGGGAAGVSTAWSLARSVHEKVDVTIIEPCPSLGGVACTKYLDNQQFLNYGVQGGTPASHRNIIAFLKEFNEDIDDAHLSVSFGKGPYHWTNYQDSPLQQTLQKDIRRFGTLLKWISRLEFVTLFLSIDTVLEWACLSQEFRDRMVYPLVALFFGTGNQTPHMSAAVVARVFNDPSLALFEYSPDRLIDSEPTNFAFKSLDQFYNGKVRPFLEDKGVKVLTSHRVDSVVSRSRKDGVTLQISNLAGSTDTDCRAGGDQKLLSNDSLLPLQDAAQVLPESSTESSQQGWEELFDEIVFACPANVALQILGQNATFWERRILGSVEYFHDLSVTHTDRAYMTKYYEDVEKERAIYFIKTYEQDPKLLEMGFDLSGYQSSISKGIINQSSPEQQQPERVFQTIFLDKKRKKDLWSLDEIDDNKIIDRSWWSAFAHTMKHFRSVVPFVWLLHRQNAVQATHTYYAGSWMLINTHDIAVVSGLAVAQRLGAPYPFADNSLALALYKTFWMVGHLTVWRK</sequence>
<dbReference type="SUPFAM" id="SSF51905">
    <property type="entry name" value="FAD/NAD(P)-binding domain"/>
    <property type="match status" value="1"/>
</dbReference>
<keyword evidence="2" id="KW-1185">Reference proteome</keyword>
<dbReference type="OrthoDB" id="2019015at2759"/>
<proteinExistence type="predicted"/>
<dbReference type="PANTHER" id="PTHR42923">
    <property type="entry name" value="PROTOPORPHYRINOGEN OXIDASE"/>
    <property type="match status" value="1"/>
</dbReference>
<protein>
    <submittedName>
        <fullName evidence="1">Flavin-containing amine oxidasedehydrogenase</fullName>
    </submittedName>
</protein>
<accession>A0A9N8DF76</accession>
<evidence type="ECO:0000313" key="2">
    <source>
        <dbReference type="Proteomes" id="UP001153069"/>
    </source>
</evidence>
<comment type="caution">
    <text evidence="1">The sequence shown here is derived from an EMBL/GenBank/DDBJ whole genome shotgun (WGS) entry which is preliminary data.</text>
</comment>
<dbReference type="AlphaFoldDB" id="A0A9N8DF76"/>
<dbReference type="Gene3D" id="3.50.50.60">
    <property type="entry name" value="FAD/NAD(P)-binding domain"/>
    <property type="match status" value="1"/>
</dbReference>
<dbReference type="Gene3D" id="1.10.405.20">
    <property type="match status" value="1"/>
</dbReference>